<reference evidence="2 3" key="1">
    <citation type="submission" date="2021-01" db="EMBL/GenBank/DDBJ databases">
        <title>Genomic Encyclopedia of Type Strains, Phase IV (KMG-IV): sequencing the most valuable type-strain genomes for metagenomic binning, comparative biology and taxonomic classification.</title>
        <authorList>
            <person name="Goeker M."/>
        </authorList>
    </citation>
    <scope>NUCLEOTIDE SEQUENCE [LARGE SCALE GENOMIC DNA]</scope>
    <source>
        <strain evidence="2 3">DSM 27382</strain>
    </source>
</reference>
<dbReference type="Pfam" id="PF07179">
    <property type="entry name" value="SseB"/>
    <property type="match status" value="1"/>
</dbReference>
<sequence length="251" mass="28580">MVTRFNSEFDMRLRHFIAEPDNFLESMALVNAIHAHTVYASDQPYAIALEGQKVTPVFTNTEDLDNFRRQHPSAKSQSWIERSVLQVLEEVISHNLSGLVFNIKKAGDFSNSTIFKSSELIQFINTYTTILNTILGEDNKAADLLSKTYLVPAFIHPNKDGSYDRLFPTMSNQDEKSYVPVFTNLVSFGKWYNNQEFGLPFRQAQGAILTWTAQDIYRPASGENGIEETVGLVVNPFDDEQVLIEWTQLEK</sequence>
<dbReference type="Proteomes" id="UP000697472">
    <property type="component" value="Unassembled WGS sequence"/>
</dbReference>
<protein>
    <recommendedName>
        <fullName evidence="1">SseB protein N-terminal domain-containing protein</fullName>
    </recommendedName>
</protein>
<dbReference type="RefSeq" id="WP_205010379.1">
    <property type="nucleotide sequence ID" value="NZ_JAFBEH010000050.1"/>
</dbReference>
<name>A0ABS2PU13_9STRE</name>
<evidence type="ECO:0000313" key="2">
    <source>
        <dbReference type="EMBL" id="MBM7643529.1"/>
    </source>
</evidence>
<dbReference type="InterPro" id="IPR009839">
    <property type="entry name" value="SseB_N"/>
</dbReference>
<dbReference type="EMBL" id="JAFBEH010000050">
    <property type="protein sequence ID" value="MBM7643529.1"/>
    <property type="molecule type" value="Genomic_DNA"/>
</dbReference>
<gene>
    <name evidence="2" type="ORF">JOC28_001840</name>
</gene>
<evidence type="ECO:0000259" key="1">
    <source>
        <dbReference type="Pfam" id="PF07179"/>
    </source>
</evidence>
<proteinExistence type="predicted"/>
<keyword evidence="3" id="KW-1185">Reference proteome</keyword>
<accession>A0ABS2PU13</accession>
<evidence type="ECO:0000313" key="3">
    <source>
        <dbReference type="Proteomes" id="UP000697472"/>
    </source>
</evidence>
<feature type="domain" description="SseB protein N-terminal" evidence="1">
    <location>
        <begin position="142"/>
        <end position="248"/>
    </location>
</feature>
<comment type="caution">
    <text evidence="2">The sequence shown here is derived from an EMBL/GenBank/DDBJ whole genome shotgun (WGS) entry which is preliminary data.</text>
</comment>
<organism evidence="2 3">
    <name type="scientific">Streptococcus loxodontisalivarius</name>
    <dbReference type="NCBI Taxonomy" id="1349415"/>
    <lineage>
        <taxon>Bacteria</taxon>
        <taxon>Bacillati</taxon>
        <taxon>Bacillota</taxon>
        <taxon>Bacilli</taxon>
        <taxon>Lactobacillales</taxon>
        <taxon>Streptococcaceae</taxon>
        <taxon>Streptococcus</taxon>
    </lineage>
</organism>